<dbReference type="GO" id="GO:0008381">
    <property type="term" value="F:mechanosensitive monoatomic ion channel activity"/>
    <property type="evidence" value="ECO:0007669"/>
    <property type="project" value="InterPro"/>
</dbReference>
<dbReference type="SUPFAM" id="SSF50182">
    <property type="entry name" value="Sm-like ribonucleoproteins"/>
    <property type="match status" value="1"/>
</dbReference>
<feature type="transmembrane region" description="Helical" evidence="1">
    <location>
        <begin position="74"/>
        <end position="94"/>
    </location>
</feature>
<feature type="transmembrane region" description="Helical" evidence="1">
    <location>
        <begin position="42"/>
        <end position="62"/>
    </location>
</feature>
<keyword evidence="1" id="KW-1133">Transmembrane helix</keyword>
<name>A0A7J3VTK0_CALS0</name>
<dbReference type="Pfam" id="PF00924">
    <property type="entry name" value="MS_channel_2nd"/>
    <property type="match status" value="1"/>
</dbReference>
<evidence type="ECO:0000259" key="2">
    <source>
        <dbReference type="Pfam" id="PF00924"/>
    </source>
</evidence>
<accession>A0A7J3VTK0</accession>
<evidence type="ECO:0000256" key="1">
    <source>
        <dbReference type="SAM" id="Phobius"/>
    </source>
</evidence>
<comment type="caution">
    <text evidence="3">The sequence shown here is derived from an EMBL/GenBank/DDBJ whole genome shotgun (WGS) entry which is preliminary data.</text>
</comment>
<evidence type="ECO:0000313" key="3">
    <source>
        <dbReference type="EMBL" id="HHM44415.1"/>
    </source>
</evidence>
<dbReference type="PANTHER" id="PTHR30221">
    <property type="entry name" value="SMALL-CONDUCTANCE MECHANOSENSITIVE CHANNEL"/>
    <property type="match status" value="1"/>
</dbReference>
<dbReference type="InterPro" id="IPR010920">
    <property type="entry name" value="LSM_dom_sf"/>
</dbReference>
<dbReference type="GO" id="GO:0016020">
    <property type="term" value="C:membrane"/>
    <property type="evidence" value="ECO:0007669"/>
    <property type="project" value="InterPro"/>
</dbReference>
<dbReference type="InterPro" id="IPR006685">
    <property type="entry name" value="MscS_channel_2nd"/>
</dbReference>
<dbReference type="EMBL" id="DRXH01000132">
    <property type="protein sequence ID" value="HHM44415.1"/>
    <property type="molecule type" value="Genomic_DNA"/>
</dbReference>
<protein>
    <submittedName>
        <fullName evidence="3">Mechanosensitive ion channel</fullName>
    </submittedName>
</protein>
<proteinExistence type="predicted"/>
<dbReference type="AlphaFoldDB" id="A0A7J3VTK0"/>
<feature type="domain" description="Mechanosensitive ion channel MscS" evidence="2">
    <location>
        <begin position="122"/>
        <end position="181"/>
    </location>
</feature>
<reference evidence="3" key="1">
    <citation type="journal article" date="2020" name="mSystems">
        <title>Genome- and Community-Level Interaction Insights into Carbon Utilization and Element Cycling Functions of Hydrothermarchaeota in Hydrothermal Sediment.</title>
        <authorList>
            <person name="Zhou Z."/>
            <person name="Liu Y."/>
            <person name="Xu W."/>
            <person name="Pan J."/>
            <person name="Luo Z.H."/>
            <person name="Li M."/>
        </authorList>
    </citation>
    <scope>NUCLEOTIDE SEQUENCE [LARGE SCALE GENOMIC DNA]</scope>
    <source>
        <strain evidence="3">SpSt-1074</strain>
    </source>
</reference>
<dbReference type="InterPro" id="IPR045275">
    <property type="entry name" value="MscS_archaea/bacteria_type"/>
</dbReference>
<keyword evidence="1" id="KW-0472">Membrane</keyword>
<organism evidence="3">
    <name type="scientific">Caldiarchaeum subterraneum</name>
    <dbReference type="NCBI Taxonomy" id="311458"/>
    <lineage>
        <taxon>Archaea</taxon>
        <taxon>Nitrososphaerota</taxon>
        <taxon>Candidatus Caldarchaeales</taxon>
        <taxon>Candidatus Caldarchaeaceae</taxon>
        <taxon>Candidatus Caldarchaeum</taxon>
    </lineage>
</organism>
<feature type="transmembrane region" description="Helical" evidence="1">
    <location>
        <begin position="100"/>
        <end position="122"/>
    </location>
</feature>
<keyword evidence="1" id="KW-0812">Transmembrane</keyword>
<dbReference type="PANTHER" id="PTHR30221:SF1">
    <property type="entry name" value="SMALL-CONDUCTANCE MECHANOSENSITIVE CHANNEL"/>
    <property type="match status" value="1"/>
</dbReference>
<sequence>MVSCDDESDQPEAMTAILSSEHVGGKSNRGPGLSFFMIIDQLLATAAASAVFALAAVVSRFLLRRRFREEHGKVLYLVLLLLSAVYVGYVAYLWRFFEFVVGVLATAGALGLLLALSLVPWVTDIFSGISVVLDPRINIGSEVEIDGRRGKIIDITLTRTVVSGDECIILVPNRKFRDSVVVVYSTKPREKYFKD</sequence>
<gene>
    <name evidence="3" type="ORF">ENM31_03865</name>
</gene>